<gene>
    <name evidence="1" type="primary">ZBTB33</name>
</gene>
<dbReference type="AlphaFoldDB" id="L8E7W8"/>
<evidence type="ECO:0000313" key="1">
    <source>
        <dbReference type="EMBL" id="CCQ43375.1"/>
    </source>
</evidence>
<dbReference type="ChiTaRS" id="ZBTB33">
    <property type="organism name" value="human"/>
</dbReference>
<reference evidence="1" key="1">
    <citation type="journal article" date="2013" name="PLoS ONE">
        <title>Direct detection of alternative open reading frames translation products in human significantly expands the proteome.</title>
        <authorList>
            <person name="Vanderperre B."/>
            <person name="Lucier J.-F."/>
            <person name="Motard J."/>
            <person name="Tremblay G."/>
            <person name="Vanderperre S."/>
            <person name="Wisztorski M."/>
            <person name="Salzet M."/>
            <person name="Boisvert F.-M."/>
            <person name="Roucou X."/>
        </authorList>
    </citation>
    <scope>NUCLEOTIDE SEQUENCE</scope>
</reference>
<name>L8E7W8_HUMAN</name>
<dbReference type="EMBL" id="HF583878">
    <property type="protein sequence ID" value="CCQ43375.1"/>
    <property type="molecule type" value="Genomic_DNA"/>
</dbReference>
<protein>
    <submittedName>
        <fullName evidence="1">Alternative protein ZBTB33</fullName>
    </submittedName>
</protein>
<dbReference type="OrthoDB" id="6359816at2759"/>
<sequence length="51" mass="6181">MMMMMMSFFAPRFCPQRRLCRVITQWHRSNLTQALLLFQMLHLVLAITRPL</sequence>
<organism evidence="1">
    <name type="scientific">Homo sapiens</name>
    <name type="common">Human</name>
    <dbReference type="NCBI Taxonomy" id="9606"/>
    <lineage>
        <taxon>Eukaryota</taxon>
        <taxon>Metazoa</taxon>
        <taxon>Chordata</taxon>
        <taxon>Craniata</taxon>
        <taxon>Vertebrata</taxon>
        <taxon>Euteleostomi</taxon>
        <taxon>Mammalia</taxon>
        <taxon>Eutheria</taxon>
        <taxon>Euarchontoglires</taxon>
        <taxon>Primates</taxon>
        <taxon>Haplorrhini</taxon>
        <taxon>Catarrhini</taxon>
        <taxon>Hominidae</taxon>
        <taxon>Homo</taxon>
    </lineage>
</organism>
<accession>L8E7W8</accession>
<proteinExistence type="predicted"/>